<dbReference type="NCBIfam" id="TIGR00125">
    <property type="entry name" value="cyt_tran_rel"/>
    <property type="match status" value="1"/>
</dbReference>
<reference evidence="7" key="1">
    <citation type="journal article" date="2020" name="Microbiol. Resour. Announc.">
        <title>Complete Genome Sequence of Adlercreutzia sp. Strain 8CFCBH1, a Potent Producer of Equol, Isolated from Healthy Japanese Feces.</title>
        <authorList>
            <person name="Ogata Y."/>
            <person name="Sakamoto M."/>
            <person name="Ohkuma M."/>
            <person name="Hattori M."/>
            <person name="Suda W."/>
        </authorList>
    </citation>
    <scope>NUCLEOTIDE SEQUENCE [LARGE SCALE GENOMIC DNA]</scope>
    <source>
        <strain evidence="7">8CFCBH1</strain>
    </source>
</reference>
<dbReference type="Pfam" id="PF01467">
    <property type="entry name" value="CTP_transf_like"/>
    <property type="match status" value="1"/>
</dbReference>
<dbReference type="Gene3D" id="3.30.360.10">
    <property type="entry name" value="Dihydrodipicolinate Reductase, domain 2"/>
    <property type="match status" value="1"/>
</dbReference>
<evidence type="ECO:0000259" key="4">
    <source>
        <dbReference type="Pfam" id="PF01408"/>
    </source>
</evidence>
<name>A0A6F8SLX8_9ACTN</name>
<evidence type="ECO:0008006" key="8">
    <source>
        <dbReference type="Google" id="ProtNLM"/>
    </source>
</evidence>
<protein>
    <recommendedName>
        <fullName evidence="8">Glycerol-3-phosphate cytidylyltransferase</fullName>
    </recommendedName>
</protein>
<reference evidence="7" key="2">
    <citation type="submission" date="2020-03" db="EMBL/GenBank/DDBJ databases">
        <title>Complete Genome Sequence of Adlercreutzia sp. strain 8CFCBH1 Producing Equol, Isolated from Healthy Japanese Feces.</title>
        <authorList>
            <person name="Ogata Y."/>
            <person name="Sakamoto M."/>
            <person name="Ohkuma M."/>
            <person name="Hattori M."/>
            <person name="Suda W."/>
        </authorList>
    </citation>
    <scope>NUCLEOTIDE SEQUENCE [LARGE SCALE GENOMIC DNA]</scope>
    <source>
        <strain evidence="7">8CFCBH1</strain>
    </source>
</reference>
<dbReference type="EMBL" id="AP022829">
    <property type="protein sequence ID" value="BCA89065.1"/>
    <property type="molecule type" value="Genomic_DNA"/>
</dbReference>
<dbReference type="PANTHER" id="PTHR43793:SF1">
    <property type="entry name" value="FAD SYNTHASE"/>
    <property type="match status" value="1"/>
</dbReference>
<feature type="domain" description="Cytidyltransferase-like" evidence="5">
    <location>
        <begin position="39"/>
        <end position="159"/>
    </location>
</feature>
<evidence type="ECO:0000256" key="3">
    <source>
        <dbReference type="SAM" id="MobiDB-lite"/>
    </source>
</evidence>
<dbReference type="InterPro" id="IPR014729">
    <property type="entry name" value="Rossmann-like_a/b/a_fold"/>
</dbReference>
<sequence>MGIRGRTADERRAPASALPHPAAQPHPPQAKDQAVKKVITYGTFDLLHHGHVNLLRRAKELGDYLIVGVTSSDFDKNRGKINVKQSLMDRIEAVKALGIADEVIPEEYYGQKIDDIRNYDVDIFAIGSDWRGHFDYLNEYCEVVYLDRTEGISSTQLREGGHHIALGIVGASRDIAKFIDECKYVSGVDVVGAFPDSDEFDLAGKTALFGSLEKLIEASDALYVANAPERRFATAKAGLEAGKDVLSESPVALAASEAEALFAVADERGLVFHEAVKTAYALAFSRLTLLVKSGMIGSPVSVRATCTSQAFTSPAGSLIGWGPIACLPIFEMLGTDYTAASAASLMSRTDGTDVYTKVDFIYPGACASIEVGSGAKSEGELVIAGTKGYVYVPSPWWKTDYFEVRFEDFSSNKRYFYQLNGEGIRDEISVFAKTIQDGKKPNLDITRDHTIALSRLIENYRNGQMQVYNLGTESEGCSISFFQN</sequence>
<dbReference type="Proteomes" id="UP000501727">
    <property type="component" value="Chromosome"/>
</dbReference>
<dbReference type="InterPro" id="IPR000683">
    <property type="entry name" value="Gfo/Idh/MocA-like_OxRdtase_N"/>
</dbReference>
<organism evidence="6 7">
    <name type="scientific">Adlercreutzia hattorii</name>
    <dbReference type="NCBI Taxonomy" id="2707299"/>
    <lineage>
        <taxon>Bacteria</taxon>
        <taxon>Bacillati</taxon>
        <taxon>Actinomycetota</taxon>
        <taxon>Coriobacteriia</taxon>
        <taxon>Eggerthellales</taxon>
        <taxon>Eggerthellaceae</taxon>
        <taxon>Adlercreutzia</taxon>
    </lineage>
</organism>
<dbReference type="SUPFAM" id="SSF51735">
    <property type="entry name" value="NAD(P)-binding Rossmann-fold domains"/>
    <property type="match status" value="1"/>
</dbReference>
<dbReference type="Pfam" id="PF01408">
    <property type="entry name" value="GFO_IDH_MocA"/>
    <property type="match status" value="1"/>
</dbReference>
<keyword evidence="2" id="KW-0548">Nucleotidyltransferase</keyword>
<keyword evidence="1" id="KW-0808">Transferase</keyword>
<feature type="domain" description="Gfo/Idh/MocA-like oxidoreductase N-terminal" evidence="4">
    <location>
        <begin position="205"/>
        <end position="273"/>
    </location>
</feature>
<feature type="compositionally biased region" description="Basic and acidic residues" evidence="3">
    <location>
        <begin position="1"/>
        <end position="13"/>
    </location>
</feature>
<dbReference type="Gene3D" id="3.40.50.720">
    <property type="entry name" value="NAD(P)-binding Rossmann-like Domain"/>
    <property type="match status" value="1"/>
</dbReference>
<dbReference type="AlphaFoldDB" id="A0A6F8SLX8"/>
<keyword evidence="7" id="KW-1185">Reference proteome</keyword>
<dbReference type="PANTHER" id="PTHR43793">
    <property type="entry name" value="FAD SYNTHASE"/>
    <property type="match status" value="1"/>
</dbReference>
<dbReference type="SUPFAM" id="SSF52374">
    <property type="entry name" value="Nucleotidylyl transferase"/>
    <property type="match status" value="1"/>
</dbReference>
<dbReference type="SUPFAM" id="SSF55347">
    <property type="entry name" value="Glyceraldehyde-3-phosphate dehydrogenase-like, C-terminal domain"/>
    <property type="match status" value="1"/>
</dbReference>
<dbReference type="KEGG" id="ahat:ADCFC_16840"/>
<evidence type="ECO:0000256" key="1">
    <source>
        <dbReference type="ARBA" id="ARBA00022679"/>
    </source>
</evidence>
<dbReference type="InterPro" id="IPR004821">
    <property type="entry name" value="Cyt_trans-like"/>
</dbReference>
<dbReference type="InterPro" id="IPR036291">
    <property type="entry name" value="NAD(P)-bd_dom_sf"/>
</dbReference>
<evidence type="ECO:0000313" key="7">
    <source>
        <dbReference type="Proteomes" id="UP000501727"/>
    </source>
</evidence>
<evidence type="ECO:0000256" key="2">
    <source>
        <dbReference type="ARBA" id="ARBA00022695"/>
    </source>
</evidence>
<dbReference type="Gene3D" id="3.40.50.620">
    <property type="entry name" value="HUPs"/>
    <property type="match status" value="1"/>
</dbReference>
<proteinExistence type="predicted"/>
<evidence type="ECO:0000259" key="5">
    <source>
        <dbReference type="Pfam" id="PF01467"/>
    </source>
</evidence>
<dbReference type="GO" id="GO:0016779">
    <property type="term" value="F:nucleotidyltransferase activity"/>
    <property type="evidence" value="ECO:0007669"/>
    <property type="project" value="UniProtKB-KW"/>
</dbReference>
<gene>
    <name evidence="6" type="ORF">ADCFC_15620</name>
</gene>
<evidence type="ECO:0000313" key="6">
    <source>
        <dbReference type="EMBL" id="BCA89065.1"/>
    </source>
</evidence>
<accession>A0A6F8SLX8</accession>
<dbReference type="GO" id="GO:0000166">
    <property type="term" value="F:nucleotide binding"/>
    <property type="evidence" value="ECO:0007669"/>
    <property type="project" value="InterPro"/>
</dbReference>
<feature type="region of interest" description="Disordered" evidence="3">
    <location>
        <begin position="1"/>
        <end position="32"/>
    </location>
</feature>
<dbReference type="InterPro" id="IPR050385">
    <property type="entry name" value="Archaeal_FAD_synthase"/>
</dbReference>